<protein>
    <recommendedName>
        <fullName evidence="3 5">Fumarylacetoacetase</fullName>
        <ecNumber evidence="5">3.7.1.2</ecNumber>
    </recommendedName>
    <alternativeName>
        <fullName evidence="5">Fumarylacetoacetate hydrolase</fullName>
    </alternativeName>
</protein>
<dbReference type="GO" id="GO:0004334">
    <property type="term" value="F:fumarylacetoacetase activity"/>
    <property type="evidence" value="ECO:0007669"/>
    <property type="project" value="UniProtKB-UniRule"/>
</dbReference>
<evidence type="ECO:0000313" key="8">
    <source>
        <dbReference type="Proteomes" id="UP000828390"/>
    </source>
</evidence>
<dbReference type="InterPro" id="IPR011234">
    <property type="entry name" value="Fumarylacetoacetase-like_C"/>
</dbReference>
<dbReference type="EMBL" id="JAIWYP010000008">
    <property type="protein sequence ID" value="KAH3784619.1"/>
    <property type="molecule type" value="Genomic_DNA"/>
</dbReference>
<evidence type="ECO:0000256" key="2">
    <source>
        <dbReference type="ARBA" id="ARBA00010211"/>
    </source>
</evidence>
<keyword evidence="8" id="KW-1185">Reference proteome</keyword>
<evidence type="ECO:0000313" key="7">
    <source>
        <dbReference type="EMBL" id="KAH3784619.1"/>
    </source>
</evidence>
<keyword evidence="4 5" id="KW-0106">Calcium</keyword>
<name>A0A9D4ERX4_DREPO</name>
<keyword evidence="5" id="KW-0828">Tyrosine catabolism</keyword>
<keyword evidence="5" id="KW-0585">Phenylalanine catabolism</keyword>
<reference evidence="7" key="2">
    <citation type="submission" date="2020-11" db="EMBL/GenBank/DDBJ databases">
        <authorList>
            <person name="McCartney M.A."/>
            <person name="Auch B."/>
            <person name="Kono T."/>
            <person name="Mallez S."/>
            <person name="Becker A."/>
            <person name="Gohl D.M."/>
            <person name="Silverstein K.A.T."/>
            <person name="Koren S."/>
            <person name="Bechman K.B."/>
            <person name="Herman A."/>
            <person name="Abrahante J.E."/>
            <person name="Garbe J."/>
        </authorList>
    </citation>
    <scope>NUCLEOTIDE SEQUENCE</scope>
    <source>
        <strain evidence="7">Duluth1</strain>
        <tissue evidence="7">Whole animal</tissue>
    </source>
</reference>
<feature type="domain" description="Fumarylacetoacetase-like C-terminal" evidence="6">
    <location>
        <begin position="22"/>
        <end position="68"/>
    </location>
</feature>
<evidence type="ECO:0000259" key="6">
    <source>
        <dbReference type="Pfam" id="PF01557"/>
    </source>
</evidence>
<feature type="binding site" evidence="4">
    <location>
        <position position="30"/>
    </location>
    <ligand>
        <name>Ca(2+)</name>
        <dbReference type="ChEBI" id="CHEBI:29108"/>
    </ligand>
</feature>
<comment type="catalytic activity">
    <reaction evidence="1 5">
        <text>4-fumarylacetoacetate + H2O = acetoacetate + fumarate + H(+)</text>
        <dbReference type="Rhea" id="RHEA:10244"/>
        <dbReference type="ChEBI" id="CHEBI:13705"/>
        <dbReference type="ChEBI" id="CHEBI:15377"/>
        <dbReference type="ChEBI" id="CHEBI:15378"/>
        <dbReference type="ChEBI" id="CHEBI:18034"/>
        <dbReference type="ChEBI" id="CHEBI:29806"/>
        <dbReference type="EC" id="3.7.1.2"/>
    </reaction>
</comment>
<keyword evidence="5" id="KW-0378">Hydrolase</keyword>
<dbReference type="AlphaFoldDB" id="A0A9D4ERX4"/>
<dbReference type="PANTHER" id="PTHR43069">
    <property type="entry name" value="FUMARYLACETOACETASE"/>
    <property type="match status" value="1"/>
</dbReference>
<comment type="cofactor">
    <cofactor evidence="5">
        <name>Mg(2+)</name>
        <dbReference type="ChEBI" id="CHEBI:18420"/>
    </cofactor>
    <cofactor evidence="5">
        <name>Ca(2+)</name>
        <dbReference type="ChEBI" id="CHEBI:29108"/>
    </cofactor>
</comment>
<comment type="caution">
    <text evidence="7">The sequence shown here is derived from an EMBL/GenBank/DDBJ whole genome shotgun (WGS) entry which is preliminary data.</text>
</comment>
<reference evidence="7" key="1">
    <citation type="journal article" date="2019" name="bioRxiv">
        <title>The Genome of the Zebra Mussel, Dreissena polymorpha: A Resource for Invasive Species Research.</title>
        <authorList>
            <person name="McCartney M.A."/>
            <person name="Auch B."/>
            <person name="Kono T."/>
            <person name="Mallez S."/>
            <person name="Zhang Y."/>
            <person name="Obille A."/>
            <person name="Becker A."/>
            <person name="Abrahante J.E."/>
            <person name="Garbe J."/>
            <person name="Badalamenti J.P."/>
            <person name="Herman A."/>
            <person name="Mangelson H."/>
            <person name="Liachko I."/>
            <person name="Sullivan S."/>
            <person name="Sone E.D."/>
            <person name="Koren S."/>
            <person name="Silverstein K.A.T."/>
            <person name="Beckman K.B."/>
            <person name="Gohl D.M."/>
        </authorList>
    </citation>
    <scope>NUCLEOTIDE SEQUENCE</scope>
    <source>
        <strain evidence="7">Duluth1</strain>
        <tissue evidence="7">Whole animal</tissue>
    </source>
</reference>
<evidence type="ECO:0000256" key="4">
    <source>
        <dbReference type="PIRSR" id="PIRSR605959-3"/>
    </source>
</evidence>
<dbReference type="PANTHER" id="PTHR43069:SF2">
    <property type="entry name" value="FUMARYLACETOACETASE"/>
    <property type="match status" value="1"/>
</dbReference>
<dbReference type="Pfam" id="PF01557">
    <property type="entry name" value="FAA_hydrolase"/>
    <property type="match status" value="1"/>
</dbReference>
<comment type="similarity">
    <text evidence="2 5">Belongs to the FAH family.</text>
</comment>
<keyword evidence="4 5" id="KW-0460">Magnesium</keyword>
<dbReference type="Gene3D" id="3.90.850.10">
    <property type="entry name" value="Fumarylacetoacetase-like, C-terminal domain"/>
    <property type="match status" value="1"/>
</dbReference>
<proteinExistence type="inferred from homology"/>
<sequence>MGRHLMHITSCILGKPPVFSTCKLFDFELETAFFTGRATRLGEPIPIEKADDYIFGMVLMNDWSGKMLIFI</sequence>
<accession>A0A9D4ERX4</accession>
<dbReference type="Proteomes" id="UP000828390">
    <property type="component" value="Unassembled WGS sequence"/>
</dbReference>
<dbReference type="GO" id="GO:1902000">
    <property type="term" value="P:homogentisate catabolic process"/>
    <property type="evidence" value="ECO:0007669"/>
    <property type="project" value="TreeGrafter"/>
</dbReference>
<evidence type="ECO:0000256" key="3">
    <source>
        <dbReference type="ARBA" id="ARBA00014741"/>
    </source>
</evidence>
<dbReference type="InterPro" id="IPR005959">
    <property type="entry name" value="Fumarylacetoacetase"/>
</dbReference>
<evidence type="ECO:0000256" key="1">
    <source>
        <dbReference type="ARBA" id="ARBA00000353"/>
    </source>
</evidence>
<feature type="binding site" evidence="4">
    <location>
        <position position="62"/>
    </location>
    <ligand>
        <name>Mg(2+)</name>
        <dbReference type="ChEBI" id="CHEBI:18420"/>
    </ligand>
</feature>
<evidence type="ECO:0000256" key="5">
    <source>
        <dbReference type="RuleBase" id="RU366008"/>
    </source>
</evidence>
<dbReference type="InterPro" id="IPR036663">
    <property type="entry name" value="Fumarylacetoacetase_C_sf"/>
</dbReference>
<feature type="binding site" evidence="4">
    <location>
        <position position="28"/>
    </location>
    <ligand>
        <name>Ca(2+)</name>
        <dbReference type="ChEBI" id="CHEBI:29108"/>
    </ligand>
</feature>
<dbReference type="GO" id="GO:0006559">
    <property type="term" value="P:L-phenylalanine catabolic process"/>
    <property type="evidence" value="ECO:0007669"/>
    <property type="project" value="UniProtKB-UniRule"/>
</dbReference>
<keyword evidence="4 5" id="KW-0479">Metal-binding</keyword>
<gene>
    <name evidence="7" type="ORF">DPMN_162580</name>
</gene>
<dbReference type="EC" id="3.7.1.2" evidence="5"/>
<comment type="pathway">
    <text evidence="5">Amino-acid degradation; L-phenylalanine degradation; acetoacetate and fumarate from L-phenylalanine: step 6/6.</text>
</comment>
<dbReference type="GO" id="GO:0006572">
    <property type="term" value="P:L-tyrosine catabolic process"/>
    <property type="evidence" value="ECO:0007669"/>
    <property type="project" value="UniProtKB-UniRule"/>
</dbReference>
<dbReference type="GO" id="GO:0046872">
    <property type="term" value="F:metal ion binding"/>
    <property type="evidence" value="ECO:0007669"/>
    <property type="project" value="UniProtKB-UniRule"/>
</dbReference>
<organism evidence="7 8">
    <name type="scientific">Dreissena polymorpha</name>
    <name type="common">Zebra mussel</name>
    <name type="synonym">Mytilus polymorpha</name>
    <dbReference type="NCBI Taxonomy" id="45954"/>
    <lineage>
        <taxon>Eukaryota</taxon>
        <taxon>Metazoa</taxon>
        <taxon>Spiralia</taxon>
        <taxon>Lophotrochozoa</taxon>
        <taxon>Mollusca</taxon>
        <taxon>Bivalvia</taxon>
        <taxon>Autobranchia</taxon>
        <taxon>Heteroconchia</taxon>
        <taxon>Euheterodonta</taxon>
        <taxon>Imparidentia</taxon>
        <taxon>Neoheterodontei</taxon>
        <taxon>Myida</taxon>
        <taxon>Dreissenoidea</taxon>
        <taxon>Dreissenidae</taxon>
        <taxon>Dreissena</taxon>
    </lineage>
</organism>
<feature type="binding site" evidence="4">
    <location>
        <position position="62"/>
    </location>
    <ligand>
        <name>Ca(2+)</name>
        <dbReference type="ChEBI" id="CHEBI:29108"/>
    </ligand>
</feature>
<dbReference type="SUPFAM" id="SSF56529">
    <property type="entry name" value="FAH"/>
    <property type="match status" value="1"/>
</dbReference>